<dbReference type="SUPFAM" id="SSF52317">
    <property type="entry name" value="Class I glutamine amidotransferase-like"/>
    <property type="match status" value="1"/>
</dbReference>
<dbReference type="GO" id="GO:0006598">
    <property type="term" value="P:polyamine catabolic process"/>
    <property type="evidence" value="ECO:0007669"/>
    <property type="project" value="TreeGrafter"/>
</dbReference>
<dbReference type="GO" id="GO:0005829">
    <property type="term" value="C:cytosol"/>
    <property type="evidence" value="ECO:0007669"/>
    <property type="project" value="TreeGrafter"/>
</dbReference>
<sequence>MNQKRPVIAIICNQDIPDNPDEAIYNDVSQRYTTAILNAGGLPVLIPDEFPPSEIQYLRDTYSGVFLIGGGDVAVERFFGKVHPSISAPNHPRDILEIEITKHAVETSWPILGICRGIQTMNVALGGSLYTDIADQVPGTIHHSSPKGTPRNQAIHSVQFDPQSRLEKIYGKSSLNVNSFHHQAISKIASAFSPVGMTPDGLIEAVEIPDHPFAIGVQWHPECMQDDPDQIKLFTAFINACHTS</sequence>
<keyword evidence="1" id="KW-0378">Hydrolase</keyword>
<dbReference type="OrthoDB" id="9813383at2"/>
<dbReference type="PATRIC" id="fig|1678840.3.peg.75"/>
<evidence type="ECO:0000313" key="1">
    <source>
        <dbReference type="EMBL" id="GAP39141.1"/>
    </source>
</evidence>
<dbReference type="InterPro" id="IPR044668">
    <property type="entry name" value="PuuD-like"/>
</dbReference>
<dbReference type="PANTHER" id="PTHR43235:SF1">
    <property type="entry name" value="GLUTAMINE AMIDOTRANSFERASE PB2B2.05-RELATED"/>
    <property type="match status" value="1"/>
</dbReference>
<dbReference type="AlphaFoldDB" id="A0A0K8P923"/>
<evidence type="ECO:0000313" key="2">
    <source>
        <dbReference type="Proteomes" id="UP000053370"/>
    </source>
</evidence>
<dbReference type="Proteomes" id="UP000053370">
    <property type="component" value="Unassembled WGS sequence"/>
</dbReference>
<organism evidence="1">
    <name type="scientific">Flexilinea flocculi</name>
    <dbReference type="NCBI Taxonomy" id="1678840"/>
    <lineage>
        <taxon>Bacteria</taxon>
        <taxon>Bacillati</taxon>
        <taxon>Chloroflexota</taxon>
        <taxon>Anaerolineae</taxon>
        <taxon>Anaerolineales</taxon>
        <taxon>Anaerolineaceae</taxon>
        <taxon>Flexilinea</taxon>
    </lineage>
</organism>
<dbReference type="RefSeq" id="WP_062276884.1">
    <property type="nucleotide sequence ID" value="NZ_DF968179.1"/>
</dbReference>
<dbReference type="PROSITE" id="PS51273">
    <property type="entry name" value="GATASE_TYPE_1"/>
    <property type="match status" value="1"/>
</dbReference>
<reference evidence="1" key="1">
    <citation type="journal article" date="2015" name="Genome Announc.">
        <title>Draft Genome Sequence of Anaerolineae Strain TC1, a Novel Isolate from a Methanogenic Wastewater Treatment System.</title>
        <authorList>
            <person name="Matsuura N."/>
            <person name="Tourlousse D.M."/>
            <person name="Sun L."/>
            <person name="Toyonaga M."/>
            <person name="Kuroda K."/>
            <person name="Ohashi A."/>
            <person name="Cruz R."/>
            <person name="Yamaguchi T."/>
            <person name="Sekiguchi Y."/>
        </authorList>
    </citation>
    <scope>NUCLEOTIDE SEQUENCE [LARGE SCALE GENOMIC DNA]</scope>
    <source>
        <strain evidence="1">TC1</strain>
    </source>
</reference>
<accession>A0A0K8P923</accession>
<keyword evidence="2" id="KW-1185">Reference proteome</keyword>
<name>A0A0K8P923_9CHLR</name>
<gene>
    <name evidence="1" type="ORF">ATC1_1160</name>
</gene>
<dbReference type="Gene3D" id="3.40.50.880">
    <property type="match status" value="1"/>
</dbReference>
<dbReference type="InterPro" id="IPR029062">
    <property type="entry name" value="Class_I_gatase-like"/>
</dbReference>
<dbReference type="EMBL" id="DF968179">
    <property type="protein sequence ID" value="GAP39141.1"/>
    <property type="molecule type" value="Genomic_DNA"/>
</dbReference>
<dbReference type="Pfam" id="PF07722">
    <property type="entry name" value="Peptidase_C26"/>
    <property type="match status" value="1"/>
</dbReference>
<protein>
    <submittedName>
        <fullName evidence="1">Gamma-glutamyl-gamma-aminobutyrate hydrolase PuuD</fullName>
    </submittedName>
</protein>
<dbReference type="PANTHER" id="PTHR43235">
    <property type="entry name" value="GLUTAMINE AMIDOTRANSFERASE PB2B2.05-RELATED"/>
    <property type="match status" value="1"/>
</dbReference>
<dbReference type="GO" id="GO:0033969">
    <property type="term" value="F:gamma-glutamyl-gamma-aminobutyrate hydrolase activity"/>
    <property type="evidence" value="ECO:0007669"/>
    <property type="project" value="TreeGrafter"/>
</dbReference>
<dbReference type="CDD" id="cd01745">
    <property type="entry name" value="GATase1_2"/>
    <property type="match status" value="1"/>
</dbReference>
<proteinExistence type="predicted"/>
<dbReference type="InterPro" id="IPR011697">
    <property type="entry name" value="Peptidase_C26"/>
</dbReference>
<dbReference type="STRING" id="1678840.ATC1_1160"/>